<dbReference type="AlphaFoldDB" id="A0A135P4E9"/>
<name>A0A135P4E9_9HYPH</name>
<keyword evidence="2" id="KW-1185">Reference proteome</keyword>
<dbReference type="EMBL" id="LNUW01000027">
    <property type="protein sequence ID" value="KXG86299.1"/>
    <property type="molecule type" value="Genomic_DNA"/>
</dbReference>
<evidence type="ECO:0000313" key="1">
    <source>
        <dbReference type="EMBL" id="KXG86299.1"/>
    </source>
</evidence>
<sequence length="63" mass="6988">MIQNAALGTSNQNCRAFIRHLTAPIFKAFKTNAIKYSLKISDLLGRQLCTHTLKSHVRQGSSS</sequence>
<proteinExistence type="predicted"/>
<gene>
    <name evidence="1" type="ORF">ATO67_03400</name>
</gene>
<comment type="caution">
    <text evidence="1">The sequence shown here is derived from an EMBL/GenBank/DDBJ whole genome shotgun (WGS) entry which is preliminary data.</text>
</comment>
<reference evidence="1 2" key="1">
    <citation type="submission" date="2015-11" db="EMBL/GenBank/DDBJ databases">
        <title>Draft genome sequence of Agrobacterium sp. R89-1.</title>
        <authorList>
            <person name="Zahradnik J."/>
            <person name="Kyslikova E."/>
            <person name="Palyzova A."/>
            <person name="Kyslik P."/>
        </authorList>
    </citation>
    <scope>NUCLEOTIDE SEQUENCE [LARGE SCALE GENOMIC DNA]</scope>
    <source>
        <strain evidence="1 2">R89-1</strain>
    </source>
</reference>
<organism evidence="1 2">
    <name type="scientific">Agrobacterium bohemicum</name>
    <dbReference type="NCBI Taxonomy" id="2052828"/>
    <lineage>
        <taxon>Bacteria</taxon>
        <taxon>Pseudomonadati</taxon>
        <taxon>Pseudomonadota</taxon>
        <taxon>Alphaproteobacteria</taxon>
        <taxon>Hyphomicrobiales</taxon>
        <taxon>Rhizobiaceae</taxon>
        <taxon>Rhizobium/Agrobacterium group</taxon>
        <taxon>Agrobacterium</taxon>
    </lineage>
</organism>
<evidence type="ECO:0000313" key="2">
    <source>
        <dbReference type="Proteomes" id="UP000070498"/>
    </source>
</evidence>
<accession>A0A135P4E9</accession>
<protein>
    <submittedName>
        <fullName evidence="1">Uncharacterized protein</fullName>
    </submittedName>
</protein>
<dbReference type="Proteomes" id="UP000070498">
    <property type="component" value="Unassembled WGS sequence"/>
</dbReference>